<dbReference type="GO" id="GO:0003968">
    <property type="term" value="F:RNA-directed RNA polymerase activity"/>
    <property type="evidence" value="ECO:0007669"/>
    <property type="project" value="UniProtKB-KW"/>
</dbReference>
<feature type="domain" description="RNA-directed RNA polymerase C-terminal" evidence="4">
    <location>
        <begin position="285"/>
        <end position="610"/>
    </location>
</feature>
<protein>
    <submittedName>
        <fullName evidence="5">RNA-dependent RNA polymerase</fullName>
    </submittedName>
</protein>
<keyword evidence="3" id="KW-0693">Viral RNA replication</keyword>
<dbReference type="InterPro" id="IPR043502">
    <property type="entry name" value="DNA/RNA_pol_sf"/>
</dbReference>
<evidence type="ECO:0000256" key="1">
    <source>
        <dbReference type="ARBA" id="ARBA00022679"/>
    </source>
</evidence>
<accession>A0A2P1GMU3</accession>
<dbReference type="EMBL" id="MG599875">
    <property type="protein sequence ID" value="AVM87129.1"/>
    <property type="molecule type" value="Genomic_RNA"/>
</dbReference>
<evidence type="ECO:0000256" key="3">
    <source>
        <dbReference type="ARBA" id="ARBA00022953"/>
    </source>
</evidence>
<dbReference type="Gene3D" id="3.30.70.270">
    <property type="match status" value="1"/>
</dbReference>
<keyword evidence="1" id="KW-0808">Transferase</keyword>
<proteinExistence type="predicted"/>
<dbReference type="Pfam" id="PF00680">
    <property type="entry name" value="RdRP_1"/>
    <property type="match status" value="1"/>
</dbReference>
<evidence type="ECO:0000259" key="4">
    <source>
        <dbReference type="Pfam" id="PF00680"/>
    </source>
</evidence>
<dbReference type="GO" id="GO:0006351">
    <property type="term" value="P:DNA-templated transcription"/>
    <property type="evidence" value="ECO:0007669"/>
    <property type="project" value="InterPro"/>
</dbReference>
<name>A0A2P1GMU3_9VIRU</name>
<sequence length="732" mass="85250">MPYLQSFFMCVRPVPVLVANPRSKDYIQFKIWCDSNNLNGETYDKIEDCPPMVMTVDFEPFYQMDMDQEHKDILACFPTLINDFYEYIYGIFSATTLRDSIFPEPLFKRDVANSIKFIQEQDRFEDVFFPLGFQPGNGFEWLNTGRYRKEHFSLFGELTTRDYIEAAYNHEYDNSVFHPELVWNKKAADFKIPYSKGVSIIGLIPPKTSTVCTTNFPKDLTKRAYDIEAKAFFNQFEETKGMIDAYDHPRCCLQNEYISVAKYCPCAMLQSGLHSISITILAAGFMYCVFDWKMDKTTIRPMSLEDVSKERTWNASPGYPYNRAKCNTARQAYDRFYALIKHVFTMSQFDWMPTIYNVFPKDEILRTSKVYANDVRTIIAPSICHQLVGQHCTMAISNRVGKQFQDSHTQIGRTRFRGDVDRTARRVMRFEFIEEYDISKWDRSIKAGLLKIFWFYCWYVLDSDLLTHFWQLGNVFESTIYSHLLHRSGEMLRKAYGVPSGFTLTSYANSWIHTYLNFVMYCDLLPKEGPMTIDQYIKHFKLHCDFVCYGDDGLMGYSGDIAPWFNVTTKSQWLKEKFDMTLDPSNCKVVNKLYFELVNNDADGISFLGDILRPMEDGTIQPVFKMTKVVNSFILNAGRKTYSPAEQILIAICHYVECFFHPHAPILAKWLTLVLDKFKQSHVQTKFIDSEILDYLGVNANSLILNVRELIANGALEKWVYETFYVVQIPDG</sequence>
<organism evidence="5">
    <name type="scientific">Hainan astro-like virus 1</name>
    <dbReference type="NCBI Taxonomy" id="2116149"/>
    <lineage>
        <taxon>Viruses</taxon>
        <taxon>Riboviria</taxon>
    </lineage>
</organism>
<keyword evidence="5" id="KW-0696">RNA-directed RNA polymerase</keyword>
<dbReference type="GO" id="GO:0003723">
    <property type="term" value="F:RNA binding"/>
    <property type="evidence" value="ECO:0007669"/>
    <property type="project" value="InterPro"/>
</dbReference>
<evidence type="ECO:0000256" key="2">
    <source>
        <dbReference type="ARBA" id="ARBA00022695"/>
    </source>
</evidence>
<dbReference type="SUPFAM" id="SSF56672">
    <property type="entry name" value="DNA/RNA polymerases"/>
    <property type="match status" value="1"/>
</dbReference>
<evidence type="ECO:0000313" key="5">
    <source>
        <dbReference type="EMBL" id="AVM87129.1"/>
    </source>
</evidence>
<keyword evidence="2" id="KW-0548">Nucleotidyltransferase</keyword>
<dbReference type="InterPro" id="IPR043128">
    <property type="entry name" value="Rev_trsase/Diguanyl_cyclase"/>
</dbReference>
<dbReference type="InterPro" id="IPR001205">
    <property type="entry name" value="RNA-dir_pol_C"/>
</dbReference>
<reference evidence="5" key="1">
    <citation type="journal article" date="2018" name="Nature">
        <title>The evolutionary history of vertebrate RNA viruses.</title>
        <authorList>
            <person name="Shi M."/>
            <person name="Lin X.D."/>
            <person name="Chen X."/>
            <person name="Tian J.H."/>
            <person name="Chen L.J."/>
            <person name="Li K."/>
            <person name="Wang W."/>
            <person name="Eden J.S."/>
            <person name="Shen J.J."/>
            <person name="Liu L."/>
            <person name="Holmes E.C."/>
            <person name="Zhang Y.Z."/>
        </authorList>
    </citation>
    <scope>NUCLEOTIDE SEQUENCE</scope>
    <source>
        <strain evidence="5">LPXYF118785</strain>
    </source>
</reference>